<reference evidence="3 4" key="1">
    <citation type="submission" date="2019-02" db="EMBL/GenBank/DDBJ databases">
        <title>Deep-cultivation of Planctomycetes and their phenomic and genomic characterization uncovers novel biology.</title>
        <authorList>
            <person name="Wiegand S."/>
            <person name="Jogler M."/>
            <person name="Boedeker C."/>
            <person name="Pinto D."/>
            <person name="Vollmers J."/>
            <person name="Rivas-Marin E."/>
            <person name="Kohn T."/>
            <person name="Peeters S.H."/>
            <person name="Heuer A."/>
            <person name="Rast P."/>
            <person name="Oberbeckmann S."/>
            <person name="Bunk B."/>
            <person name="Jeske O."/>
            <person name="Meyerdierks A."/>
            <person name="Storesund J.E."/>
            <person name="Kallscheuer N."/>
            <person name="Luecker S."/>
            <person name="Lage O.M."/>
            <person name="Pohl T."/>
            <person name="Merkel B.J."/>
            <person name="Hornburger P."/>
            <person name="Mueller R.-W."/>
            <person name="Bruemmer F."/>
            <person name="Labrenz M."/>
            <person name="Spormann A.M."/>
            <person name="Op Den Camp H."/>
            <person name="Overmann J."/>
            <person name="Amann R."/>
            <person name="Jetten M.S.M."/>
            <person name="Mascher T."/>
            <person name="Medema M.H."/>
            <person name="Devos D.P."/>
            <person name="Kaster A.-K."/>
            <person name="Ovreas L."/>
            <person name="Rohde M."/>
            <person name="Galperin M.Y."/>
            <person name="Jogler C."/>
        </authorList>
    </citation>
    <scope>NUCLEOTIDE SEQUENCE [LARGE SCALE GENOMIC DNA]</scope>
    <source>
        <strain evidence="3 4">CA54</strain>
    </source>
</reference>
<feature type="domain" description="FMN-binding" evidence="2">
    <location>
        <begin position="96"/>
        <end position="177"/>
    </location>
</feature>
<dbReference type="RefSeq" id="WP_146370536.1">
    <property type="nucleotide sequence ID" value="NZ_SJPP01000001.1"/>
</dbReference>
<evidence type="ECO:0000259" key="2">
    <source>
        <dbReference type="SMART" id="SM00900"/>
    </source>
</evidence>
<dbReference type="Pfam" id="PF04205">
    <property type="entry name" value="FMN_bind"/>
    <property type="match status" value="2"/>
</dbReference>
<feature type="transmembrane region" description="Helical" evidence="1">
    <location>
        <begin position="401"/>
        <end position="419"/>
    </location>
</feature>
<feature type="domain" description="FMN-binding" evidence="2">
    <location>
        <begin position="237"/>
        <end position="324"/>
    </location>
</feature>
<comment type="caution">
    <text evidence="3">The sequence shown here is derived from an EMBL/GenBank/DDBJ whole genome shotgun (WGS) entry which is preliminary data.</text>
</comment>
<keyword evidence="1" id="KW-0472">Membrane</keyword>
<dbReference type="Proteomes" id="UP000320735">
    <property type="component" value="Unassembled WGS sequence"/>
</dbReference>
<evidence type="ECO:0000313" key="4">
    <source>
        <dbReference type="Proteomes" id="UP000320735"/>
    </source>
</evidence>
<dbReference type="InterPro" id="IPR017896">
    <property type="entry name" value="4Fe4S_Fe-S-bd"/>
</dbReference>
<keyword evidence="4" id="KW-1185">Reference proteome</keyword>
<gene>
    <name evidence="3" type="primary">yccM_1</name>
    <name evidence="3" type="ORF">CA54_19950</name>
</gene>
<name>A0A5C6BQ96_9PLAN</name>
<dbReference type="GO" id="GO:0016020">
    <property type="term" value="C:membrane"/>
    <property type="evidence" value="ECO:0007669"/>
    <property type="project" value="InterPro"/>
</dbReference>
<dbReference type="GO" id="GO:0010181">
    <property type="term" value="F:FMN binding"/>
    <property type="evidence" value="ECO:0007669"/>
    <property type="project" value="InterPro"/>
</dbReference>
<evidence type="ECO:0000256" key="1">
    <source>
        <dbReference type="SAM" id="Phobius"/>
    </source>
</evidence>
<feature type="transmembrane region" description="Helical" evidence="1">
    <location>
        <begin position="374"/>
        <end position="395"/>
    </location>
</feature>
<dbReference type="InterPro" id="IPR007329">
    <property type="entry name" value="FMN-bd"/>
</dbReference>
<keyword evidence="1" id="KW-0812">Transmembrane</keyword>
<keyword evidence="1" id="KW-1133">Transmembrane helix</keyword>
<feature type="transmembrane region" description="Helical" evidence="1">
    <location>
        <begin position="459"/>
        <end position="484"/>
    </location>
</feature>
<dbReference type="AlphaFoldDB" id="A0A5C6BQ96"/>
<dbReference type="SMART" id="SM00900">
    <property type="entry name" value="FMN_bind"/>
    <property type="match status" value="2"/>
</dbReference>
<feature type="transmembrane region" description="Helical" evidence="1">
    <location>
        <begin position="496"/>
        <end position="515"/>
    </location>
</feature>
<organism evidence="3 4">
    <name type="scientific">Symmachiella macrocystis</name>
    <dbReference type="NCBI Taxonomy" id="2527985"/>
    <lineage>
        <taxon>Bacteria</taxon>
        <taxon>Pseudomonadati</taxon>
        <taxon>Planctomycetota</taxon>
        <taxon>Planctomycetia</taxon>
        <taxon>Planctomycetales</taxon>
        <taxon>Planctomycetaceae</taxon>
        <taxon>Symmachiella</taxon>
    </lineage>
</organism>
<sequence>MSTAGKARSWRRWLIHAVRVALFAAIVVMIHRQHERFTSAQQAQPQQPLSLEQVRPFFPAVASVESESAENIVRDAAGEQLGTILQTSPTSDHIIGFSGPTNVLIAIDKNDRLLGIEILSSGDTRDHVRQIREDSAFFASFVGRPRAEAAGHVDAVSGATLTSLAITEAVMHRLGGAAESLRFPQPLTLADAQPLFPTATAVIKDESSPALWHVEAADEQPLGTLLRTSPAADNIVGYQGPTETRIAFDPHGRVIGIALGNSYDNEPYVTYVREDEYFLSLFNDLNLDRLAALDLQQANVEGVSGATMTSMAVAAGLVHTAQQEKLTQATAQQRQSTWKIAPHDYGTAAVILVAMVIGMTRLRSQRTLRISFQCVLIGYLGLIAGNMVSMAMLVGWAQHGIAWRSASGLVILTAAALLLPMTTRRNLYCSHLCPHGAAQDLLKRRLSWQLRIPKRLARALLVLPALLLAWCVIVGMLALSVSLVDIEPFDAWVFRVAGWATISVAVVGLIASLFVPMAYCRYGCPTGALLKFLRYHSHSERWTARDWAAVGLAGLALCLSFT</sequence>
<accession>A0A5C6BQ96</accession>
<dbReference type="Pfam" id="PF12801">
    <property type="entry name" value="Fer4_5"/>
    <property type="match status" value="2"/>
</dbReference>
<dbReference type="OrthoDB" id="235065at2"/>
<protein>
    <submittedName>
        <fullName evidence="3">Putative electron transport protein YccM</fullName>
    </submittedName>
</protein>
<proteinExistence type="predicted"/>
<evidence type="ECO:0000313" key="3">
    <source>
        <dbReference type="EMBL" id="TWU13169.1"/>
    </source>
</evidence>
<feature type="transmembrane region" description="Helical" evidence="1">
    <location>
        <begin position="345"/>
        <end position="362"/>
    </location>
</feature>
<dbReference type="EMBL" id="SJPP01000001">
    <property type="protein sequence ID" value="TWU13169.1"/>
    <property type="molecule type" value="Genomic_DNA"/>
</dbReference>
<feature type="transmembrane region" description="Helical" evidence="1">
    <location>
        <begin position="12"/>
        <end position="31"/>
    </location>
</feature>